<feature type="compositionally biased region" description="Gly residues" evidence="1">
    <location>
        <begin position="21"/>
        <end position="30"/>
    </location>
</feature>
<evidence type="ECO:0000313" key="3">
    <source>
        <dbReference type="Proteomes" id="UP001055115"/>
    </source>
</evidence>
<dbReference type="EMBL" id="BQXU01000030">
    <property type="protein sequence ID" value="GKT49536.1"/>
    <property type="molecule type" value="Genomic_DNA"/>
</dbReference>
<organism evidence="2 3">
    <name type="scientific">Colletotrichum spaethianum</name>
    <dbReference type="NCBI Taxonomy" id="700344"/>
    <lineage>
        <taxon>Eukaryota</taxon>
        <taxon>Fungi</taxon>
        <taxon>Dikarya</taxon>
        <taxon>Ascomycota</taxon>
        <taxon>Pezizomycotina</taxon>
        <taxon>Sordariomycetes</taxon>
        <taxon>Hypocreomycetidae</taxon>
        <taxon>Glomerellales</taxon>
        <taxon>Glomerellaceae</taxon>
        <taxon>Colletotrichum</taxon>
        <taxon>Colletotrichum spaethianum species complex</taxon>
    </lineage>
</organism>
<protein>
    <submittedName>
        <fullName evidence="2">Uncharacterized protein</fullName>
    </submittedName>
</protein>
<evidence type="ECO:0000313" key="2">
    <source>
        <dbReference type="EMBL" id="GKT49536.1"/>
    </source>
</evidence>
<proteinExistence type="predicted"/>
<reference evidence="2 3" key="1">
    <citation type="submission" date="2022-03" db="EMBL/GenBank/DDBJ databases">
        <title>Genome data of Colletotrichum spp.</title>
        <authorList>
            <person name="Utami Y.D."/>
            <person name="Hiruma K."/>
        </authorList>
    </citation>
    <scope>NUCLEOTIDE SEQUENCE [LARGE SCALE GENOMIC DNA]</scope>
    <source>
        <strain evidence="2 3">MAFF 239500</strain>
    </source>
</reference>
<dbReference type="RefSeq" id="XP_049131886.1">
    <property type="nucleotide sequence ID" value="XM_049275929.1"/>
</dbReference>
<dbReference type="AlphaFoldDB" id="A0AA37PC35"/>
<comment type="caution">
    <text evidence="2">The sequence shown here is derived from an EMBL/GenBank/DDBJ whole genome shotgun (WGS) entry which is preliminary data.</text>
</comment>
<sequence length="1179" mass="130182">MRDIFGWGMSPALGSNLPAGDIGGGGGGSGETESEEPKESLTTSTSTSSSSSTSSCTVTYTVAPHCTQPCVVSQIKSLGTSSYITSCATATCRTTQMCTSIDTTTTTTFTTKRHERTAACMPKKCPACQQNTPQASSKELEARQSFWDELILQETITEPETWAGGEYEWWEKMRRVAKTYGPGLHIDSKYRMDSSSSWTPFGNAPHGGGAGPVWGGAIVVAFSPEGVYANHLWEIPNFSIPLDEEEYFNVDGGYSEDYYFRQNIEMFPQQGSVAFPFQEQYPALAPMVDASGPLHAKDFQFFRTIVFVSTHPNGEMFYKRDNRRIIDILSNKIKKRITIYGYQPRYDLGKDFDYDFGRATPPPRIRASNPWDGLFSWLYTPKGPTGQRELVVRYEKNIIHREAWCGSGRAIPDAPPSNFDLRPKADGRLATIRPRQEDAACGRFILCGLGSPEALCGDYRKYPPPSLTGQLPKRQLPPSSGPTQAERELSTDIMIDPKDAIGGEIWWWNRMRNTVSERGAGFGGHPDKPEQWSTSTLVTLNQEVDGTVTNRPRFGGSGPIWGCMAIIVASPEAPRLGDALSWPTAFEQWSQIFPRPTVEYFREEFLDFLDNGNIKGTFKQPYENRFPGSNPGLKDMFMENGAFNVKEKEFVWVGIVTRSYKNLNMPRVQYDWQIQQVYEKFIAWGVDSENINVKACPARWDFIVGGSQIQPHWGILSWQYHPEHREGNHAEKKIRVRFEKELLFEKSWCGSGTKIAEPEGEAHVRRRQEDIEACKMVISSKESASTTRVSTALPEPTQACTNDTECGSLSCPENRISVCYHDFCHCVILANPSNTEVLTGTIYATPTTTLDASQTPTFPVSWLLPNVTSTVPSLDISSALSSSMTSASLTSTMVSISSTIALTSNLTATSSGISSILSSMATLTLSAWNPEESARNTCTIKEDCSALKCSDDQYPYCRVQDGTNPGCHCFDKPRKLLDACSTADDCANIDCEARHIPTCRPVVYSPDITPICLCDADIISPGTTCLVDTHCDGLPCDVANQRGFCKSNACQCDFFISEGVGCSTHYDCSPIRCSEAKPHKTCSISSNTCECSASAPAPRRAEGDQCSTDADCTTIGCTDFEVSVCEANVCRCRAWKCGSDKDCDSSDKTCDYDKNLRCVRGKLPKCVHGCQSFWCGKEC</sequence>
<feature type="region of interest" description="Disordered" evidence="1">
    <location>
        <begin position="466"/>
        <end position="487"/>
    </location>
</feature>
<name>A0AA37PC35_9PEZI</name>
<feature type="compositionally biased region" description="Low complexity" evidence="1">
    <location>
        <begin position="40"/>
        <end position="54"/>
    </location>
</feature>
<keyword evidence="3" id="KW-1185">Reference proteome</keyword>
<accession>A0AA37PC35</accession>
<dbReference type="Proteomes" id="UP001055115">
    <property type="component" value="Unassembled WGS sequence"/>
</dbReference>
<dbReference type="GeneID" id="73330519"/>
<evidence type="ECO:0000256" key="1">
    <source>
        <dbReference type="SAM" id="MobiDB-lite"/>
    </source>
</evidence>
<gene>
    <name evidence="2" type="ORF">ColSpa_09717</name>
</gene>
<feature type="region of interest" description="Disordered" evidence="1">
    <location>
        <begin position="15"/>
        <end position="54"/>
    </location>
</feature>